<evidence type="ECO:0000256" key="5">
    <source>
        <dbReference type="ARBA" id="ARBA00023163"/>
    </source>
</evidence>
<dbReference type="RefSeq" id="WP_131749835.1">
    <property type="nucleotide sequence ID" value="NZ_CAACYI010000001.1"/>
</dbReference>
<dbReference type="GO" id="GO:0005829">
    <property type="term" value="C:cytosol"/>
    <property type="evidence" value="ECO:0007669"/>
    <property type="project" value="TreeGrafter"/>
</dbReference>
<gene>
    <name evidence="10" type="primary">copR</name>
    <name evidence="10" type="ORF">NCTC13150_01838</name>
</gene>
<dbReference type="SMART" id="SM00862">
    <property type="entry name" value="Trans_reg_C"/>
    <property type="match status" value="1"/>
</dbReference>
<proteinExistence type="predicted"/>
<dbReference type="EMBL" id="CAACYI010000001">
    <property type="protein sequence ID" value="VFB17251.1"/>
    <property type="molecule type" value="Genomic_DNA"/>
</dbReference>
<dbReference type="Gene3D" id="1.10.10.10">
    <property type="entry name" value="Winged helix-like DNA-binding domain superfamily/Winged helix DNA-binding domain"/>
    <property type="match status" value="1"/>
</dbReference>
<evidence type="ECO:0000256" key="4">
    <source>
        <dbReference type="ARBA" id="ARBA00023125"/>
    </source>
</evidence>
<evidence type="ECO:0000259" key="8">
    <source>
        <dbReference type="PROSITE" id="PS50110"/>
    </source>
</evidence>
<evidence type="ECO:0000256" key="2">
    <source>
        <dbReference type="ARBA" id="ARBA00023012"/>
    </source>
</evidence>
<comment type="caution">
    <text evidence="10">The sequence shown here is derived from an EMBL/GenBank/DDBJ whole genome shotgun (WGS) entry which is preliminary data.</text>
</comment>
<keyword evidence="11" id="KW-1185">Reference proteome</keyword>
<protein>
    <submittedName>
        <fullName evidence="10">Transcriptional activator protein CopR</fullName>
    </submittedName>
</protein>
<dbReference type="Pfam" id="PF00072">
    <property type="entry name" value="Response_reg"/>
    <property type="match status" value="1"/>
</dbReference>
<feature type="domain" description="OmpR/PhoB-type" evidence="9">
    <location>
        <begin position="124"/>
        <end position="222"/>
    </location>
</feature>
<dbReference type="PANTHER" id="PTHR48111">
    <property type="entry name" value="REGULATOR OF RPOS"/>
    <property type="match status" value="1"/>
</dbReference>
<keyword evidence="1 6" id="KW-0597">Phosphoprotein</keyword>
<dbReference type="InterPro" id="IPR036388">
    <property type="entry name" value="WH-like_DNA-bd_sf"/>
</dbReference>
<dbReference type="InterPro" id="IPR039420">
    <property type="entry name" value="WalR-like"/>
</dbReference>
<evidence type="ECO:0000259" key="9">
    <source>
        <dbReference type="PROSITE" id="PS51755"/>
    </source>
</evidence>
<dbReference type="PROSITE" id="PS50110">
    <property type="entry name" value="RESPONSE_REGULATORY"/>
    <property type="match status" value="1"/>
</dbReference>
<evidence type="ECO:0000256" key="3">
    <source>
        <dbReference type="ARBA" id="ARBA00023015"/>
    </source>
</evidence>
<dbReference type="InterPro" id="IPR001867">
    <property type="entry name" value="OmpR/PhoB-type_DNA-bd"/>
</dbReference>
<evidence type="ECO:0000313" key="11">
    <source>
        <dbReference type="Proteomes" id="UP000377798"/>
    </source>
</evidence>
<evidence type="ECO:0000256" key="6">
    <source>
        <dbReference type="PROSITE-ProRule" id="PRU00169"/>
    </source>
</evidence>
<dbReference type="FunFam" id="3.40.50.2300:FF:000002">
    <property type="entry name" value="DNA-binding response regulator PhoP"/>
    <property type="match status" value="1"/>
</dbReference>
<evidence type="ECO:0000256" key="7">
    <source>
        <dbReference type="PROSITE-ProRule" id="PRU01091"/>
    </source>
</evidence>
<dbReference type="GO" id="GO:0000156">
    <property type="term" value="F:phosphorelay response regulator activity"/>
    <property type="evidence" value="ECO:0007669"/>
    <property type="project" value="TreeGrafter"/>
</dbReference>
<accession>A0A8H2M704</accession>
<dbReference type="SMART" id="SM00448">
    <property type="entry name" value="REC"/>
    <property type="match status" value="1"/>
</dbReference>
<keyword evidence="2" id="KW-0902">Two-component regulatory system</keyword>
<sequence>MRLLVVEDEVTLCKTIAKGLHLSGYEVDQAYDGLTALDKVLAESYDLVLLDLSLPQMDGMDLLSRFREMDQTTPVLILSARSQIEDKVQGLDQGANDYLTKPFSFDELEARVRSLTRRKFKQEDPLLTCGALSFDTLSRTAKARDQVLKLTRKEAGILEYLLLHQGSIVSQEDLISHIWDENVDPFSNAIRVHMSSLRKKIRQVLQTDPIKNKVGQGYVLEEKQ</sequence>
<feature type="domain" description="Response regulatory" evidence="8">
    <location>
        <begin position="2"/>
        <end position="116"/>
    </location>
</feature>
<dbReference type="InterPro" id="IPR001789">
    <property type="entry name" value="Sig_transdc_resp-reg_receiver"/>
</dbReference>
<dbReference type="Gene3D" id="3.40.50.2300">
    <property type="match status" value="1"/>
</dbReference>
<dbReference type="Gene3D" id="6.10.250.690">
    <property type="match status" value="1"/>
</dbReference>
<keyword evidence="4 7" id="KW-0238">DNA-binding</keyword>
<dbReference type="AlphaFoldDB" id="A0A8H2M704"/>
<dbReference type="InterPro" id="IPR011006">
    <property type="entry name" value="CheY-like_superfamily"/>
</dbReference>
<dbReference type="SUPFAM" id="SSF52172">
    <property type="entry name" value="CheY-like"/>
    <property type="match status" value="1"/>
</dbReference>
<dbReference type="CDD" id="cd00383">
    <property type="entry name" value="trans_reg_C"/>
    <property type="match status" value="1"/>
</dbReference>
<feature type="DNA-binding region" description="OmpR/PhoB-type" evidence="7">
    <location>
        <begin position="124"/>
        <end position="222"/>
    </location>
</feature>
<evidence type="ECO:0000256" key="1">
    <source>
        <dbReference type="ARBA" id="ARBA00022553"/>
    </source>
</evidence>
<dbReference type="GO" id="GO:0006355">
    <property type="term" value="P:regulation of DNA-templated transcription"/>
    <property type="evidence" value="ECO:0007669"/>
    <property type="project" value="InterPro"/>
</dbReference>
<organism evidence="10 11">
    <name type="scientific">Urinicoccus massiliensis</name>
    <dbReference type="NCBI Taxonomy" id="1723382"/>
    <lineage>
        <taxon>Bacteria</taxon>
        <taxon>Bacillati</taxon>
        <taxon>Bacillota</taxon>
        <taxon>Tissierellia</taxon>
        <taxon>Tissierellales</taxon>
        <taxon>Peptoniphilaceae</taxon>
        <taxon>Urinicoccus</taxon>
    </lineage>
</organism>
<dbReference type="PROSITE" id="PS51755">
    <property type="entry name" value="OMPR_PHOB"/>
    <property type="match status" value="1"/>
</dbReference>
<keyword evidence="5" id="KW-0804">Transcription</keyword>
<dbReference type="Pfam" id="PF00486">
    <property type="entry name" value="Trans_reg_C"/>
    <property type="match status" value="1"/>
</dbReference>
<dbReference type="PANTHER" id="PTHR48111:SF36">
    <property type="entry name" value="TRANSCRIPTIONAL REGULATORY PROTEIN CUTR"/>
    <property type="match status" value="1"/>
</dbReference>
<keyword evidence="3" id="KW-0805">Transcription regulation</keyword>
<feature type="modified residue" description="4-aspartylphosphate" evidence="6">
    <location>
        <position position="51"/>
    </location>
</feature>
<name>A0A8H2M704_9FIRM</name>
<evidence type="ECO:0000313" key="10">
    <source>
        <dbReference type="EMBL" id="VFB17251.1"/>
    </source>
</evidence>
<reference evidence="10 11" key="1">
    <citation type="submission" date="2019-02" db="EMBL/GenBank/DDBJ databases">
        <authorList>
            <consortium name="Pathogen Informatics"/>
        </authorList>
    </citation>
    <scope>NUCLEOTIDE SEQUENCE [LARGE SCALE GENOMIC DNA]</scope>
    <source>
        <strain evidence="10 11">3012STDY7089603</strain>
    </source>
</reference>
<dbReference type="Proteomes" id="UP000377798">
    <property type="component" value="Unassembled WGS sequence"/>
</dbReference>
<dbReference type="GO" id="GO:0032993">
    <property type="term" value="C:protein-DNA complex"/>
    <property type="evidence" value="ECO:0007669"/>
    <property type="project" value="TreeGrafter"/>
</dbReference>
<dbReference type="GO" id="GO:0000976">
    <property type="term" value="F:transcription cis-regulatory region binding"/>
    <property type="evidence" value="ECO:0007669"/>
    <property type="project" value="TreeGrafter"/>
</dbReference>